<evidence type="ECO:0000313" key="1">
    <source>
        <dbReference type="EMBL" id="EGG29410.1"/>
    </source>
</evidence>
<dbReference type="Proteomes" id="UP000005615">
    <property type="component" value="Unassembled WGS sequence"/>
</dbReference>
<dbReference type="EMBL" id="AEIG01000055">
    <property type="protein sequence ID" value="EGG29410.1"/>
    <property type="molecule type" value="Genomic_DNA"/>
</dbReference>
<dbReference type="AlphaFoldDB" id="F3L2U2"/>
<organism evidence="1 2">
    <name type="scientific">Aequoribacter fuscus</name>
    <dbReference type="NCBI Taxonomy" id="2518989"/>
    <lineage>
        <taxon>Bacteria</taxon>
        <taxon>Pseudomonadati</taxon>
        <taxon>Pseudomonadota</taxon>
        <taxon>Gammaproteobacteria</taxon>
        <taxon>Cellvibrionales</taxon>
        <taxon>Halieaceae</taxon>
        <taxon>Aequoribacter</taxon>
    </lineage>
</organism>
<reference evidence="1 2" key="1">
    <citation type="journal article" date="2011" name="J. Bacteriol.">
        <title>Genome sequence of strain IMCC3088, a proteorhodopsin-containing marine bacterium belonging to the OM60/NOR5 clade.</title>
        <authorList>
            <person name="Jang Y."/>
            <person name="Oh H.M."/>
            <person name="Kang I."/>
            <person name="Lee K."/>
            <person name="Yang S.J."/>
            <person name="Cho J.C."/>
        </authorList>
    </citation>
    <scope>NUCLEOTIDE SEQUENCE [LARGE SCALE GENOMIC DNA]</scope>
    <source>
        <strain evidence="1 2">IMCC3088</strain>
    </source>
</reference>
<sequence length="390" mass="44895">MPRTIKNLERVAVFSEESAFLKWAYDKPVRRIDSKYAGVVHSGDLYPLFPVGDSPTEEVGIKLGGDKFNKKEHKIFWPSNEPLSFRDYCPSETKWHIEVNRFGNYVVFNGDFSFAEHLSGHLADNGLSVLRVDQSSRPADNGIHYDFFIRVSSDHEPDQVRAIAAKYFTCSATPQLPASELNLHEEVHDQSEVLIWIDRVRELTKENEGLYTVFEDYEEEISALREASQGKEEIQNELSRLQERYENLNETLSKVRERARSDQRLDTLLTTVLTQYDNIAVFKDSVRLITEEFPKVEGLIAALHTINNNDAALTTLRGTSNWKELRQHINTGDPNKPNMGRIYLKNTGGLNYVIIHKKHDDKDQQRLIRQLDMLNLNDSVFLYPHSSNIV</sequence>
<name>F3L2U2_9GAMM</name>
<evidence type="ECO:0000313" key="2">
    <source>
        <dbReference type="Proteomes" id="UP000005615"/>
    </source>
</evidence>
<comment type="caution">
    <text evidence="1">The sequence shown here is derived from an EMBL/GenBank/DDBJ whole genome shotgun (WGS) entry which is preliminary data.</text>
</comment>
<dbReference type="CDD" id="cd02116">
    <property type="entry name" value="ACT"/>
    <property type="match status" value="1"/>
</dbReference>
<dbReference type="OrthoDB" id="4925962at2"/>
<proteinExistence type="predicted"/>
<dbReference type="RefSeq" id="WP_009576100.1">
    <property type="nucleotide sequence ID" value="NZ_AEIG01000055.1"/>
</dbReference>
<accession>F3L2U2</accession>
<dbReference type="STRING" id="2518989.IMCC3088_1866"/>
<keyword evidence="2" id="KW-1185">Reference proteome</keyword>
<protein>
    <submittedName>
        <fullName evidence="1">Uncharacterized protein</fullName>
    </submittedName>
</protein>
<gene>
    <name evidence="1" type="ORF">IMCC3088_1866</name>
</gene>